<dbReference type="EMBL" id="CP013264">
    <property type="protein sequence ID" value="ALR20617.1"/>
    <property type="molecule type" value="Genomic_DNA"/>
</dbReference>
<dbReference type="Proteomes" id="UP000056968">
    <property type="component" value="Chromosome"/>
</dbReference>
<sequence length="127" mass="13500">MFSHVTVGADDLEISKAFYDAVLGPLGYGPAMAVSEDRYAYPSDKGVFLIIRPINGQQASHANGGTIGFTCDSPEKVDAWHAAGIANGGKSVEDPPGIRASGFGNMYLAYLRDPYGNKLCAMHRMTA</sequence>
<protein>
    <submittedName>
        <fullName evidence="2">Glyoxalase</fullName>
    </submittedName>
</protein>
<dbReference type="OrthoDB" id="9807407at2"/>
<dbReference type="InterPro" id="IPR029068">
    <property type="entry name" value="Glyas_Bleomycin-R_OHBP_Dase"/>
</dbReference>
<dbReference type="STRING" id="1332080.ATN00_10170"/>
<dbReference type="AlphaFoldDB" id="A0A0S3EYV0"/>
<dbReference type="RefSeq" id="WP_062064391.1">
    <property type="nucleotide sequence ID" value="NZ_CP013264.1"/>
</dbReference>
<dbReference type="PANTHER" id="PTHR35006:SF1">
    <property type="entry name" value="BLL2941 PROTEIN"/>
    <property type="match status" value="1"/>
</dbReference>
<dbReference type="InterPro" id="IPR037523">
    <property type="entry name" value="VOC_core"/>
</dbReference>
<dbReference type="SUPFAM" id="SSF54593">
    <property type="entry name" value="Glyoxalase/Bleomycin resistance protein/Dihydroxybiphenyl dioxygenase"/>
    <property type="match status" value="1"/>
</dbReference>
<proteinExistence type="predicted"/>
<reference evidence="2 3" key="1">
    <citation type="submission" date="2015-11" db="EMBL/GenBank/DDBJ databases">
        <title>A Two-component Flavoprotein Monooxygenase System MeaXY Responsible for para-Hydroxylation of 2-Methyl-6-ethylaniline and 2,6-Diethylaniline in Sphingobium baderi DE-13.</title>
        <authorList>
            <person name="Cheng M."/>
            <person name="Meng Q."/>
            <person name="Yang Y."/>
            <person name="Chu C."/>
            <person name="Yan X."/>
            <person name="He J."/>
            <person name="Li S."/>
        </authorList>
    </citation>
    <scope>NUCLEOTIDE SEQUENCE [LARGE SCALE GENOMIC DNA]</scope>
    <source>
        <strain evidence="2 3">DE-13</strain>
    </source>
</reference>
<name>A0A0S3EYV0_9SPHN</name>
<dbReference type="PANTHER" id="PTHR35006">
    <property type="entry name" value="GLYOXALASE FAMILY PROTEIN (AFU_ORTHOLOGUE AFUA_5G14830)"/>
    <property type="match status" value="1"/>
</dbReference>
<dbReference type="Gene3D" id="3.10.180.10">
    <property type="entry name" value="2,3-Dihydroxybiphenyl 1,2-Dioxygenase, domain 1"/>
    <property type="match status" value="1"/>
</dbReference>
<feature type="domain" description="VOC" evidence="1">
    <location>
        <begin position="1"/>
        <end position="124"/>
    </location>
</feature>
<dbReference type="PROSITE" id="PS51819">
    <property type="entry name" value="VOC"/>
    <property type="match status" value="1"/>
</dbReference>
<evidence type="ECO:0000259" key="1">
    <source>
        <dbReference type="PROSITE" id="PS51819"/>
    </source>
</evidence>
<gene>
    <name evidence="2" type="ORF">ATN00_10170</name>
</gene>
<dbReference type="CDD" id="cd07262">
    <property type="entry name" value="VOC_like"/>
    <property type="match status" value="1"/>
</dbReference>
<dbReference type="KEGG" id="sbd:ATN00_10170"/>
<keyword evidence="3" id="KW-1185">Reference proteome</keyword>
<evidence type="ECO:0000313" key="2">
    <source>
        <dbReference type="EMBL" id="ALR20617.1"/>
    </source>
</evidence>
<dbReference type="InterPro" id="IPR004360">
    <property type="entry name" value="Glyas_Fos-R_dOase_dom"/>
</dbReference>
<accession>A0A0S3EYV0</accession>
<organism evidence="2 3">
    <name type="scientific">Sphingobium baderi</name>
    <dbReference type="NCBI Taxonomy" id="1332080"/>
    <lineage>
        <taxon>Bacteria</taxon>
        <taxon>Pseudomonadati</taxon>
        <taxon>Pseudomonadota</taxon>
        <taxon>Alphaproteobacteria</taxon>
        <taxon>Sphingomonadales</taxon>
        <taxon>Sphingomonadaceae</taxon>
        <taxon>Sphingobium</taxon>
    </lineage>
</organism>
<evidence type="ECO:0000313" key="3">
    <source>
        <dbReference type="Proteomes" id="UP000056968"/>
    </source>
</evidence>
<dbReference type="Pfam" id="PF00903">
    <property type="entry name" value="Glyoxalase"/>
    <property type="match status" value="1"/>
</dbReference>